<organism evidence="1 2">
    <name type="scientific">Cinchona calisaya</name>
    <dbReference type="NCBI Taxonomy" id="153742"/>
    <lineage>
        <taxon>Eukaryota</taxon>
        <taxon>Viridiplantae</taxon>
        <taxon>Streptophyta</taxon>
        <taxon>Embryophyta</taxon>
        <taxon>Tracheophyta</taxon>
        <taxon>Spermatophyta</taxon>
        <taxon>Magnoliopsida</taxon>
        <taxon>eudicotyledons</taxon>
        <taxon>Gunneridae</taxon>
        <taxon>Pentapetalae</taxon>
        <taxon>asterids</taxon>
        <taxon>lamiids</taxon>
        <taxon>Gentianales</taxon>
        <taxon>Rubiaceae</taxon>
        <taxon>Cinchonoideae</taxon>
        <taxon>Cinchoneae</taxon>
        <taxon>Cinchona</taxon>
    </lineage>
</organism>
<sequence>MSTLILCYSDSPFTLIGGEEEDQLHCSINCWHDIDDWFYGVRGKKKGRSSSAVLQLVAIYRNAWGRRRRCEASGVAAEI</sequence>
<name>A0ABD2ZM51_9GENT</name>
<proteinExistence type="predicted"/>
<protein>
    <submittedName>
        <fullName evidence="1">Uncharacterized protein</fullName>
    </submittedName>
</protein>
<evidence type="ECO:0000313" key="2">
    <source>
        <dbReference type="Proteomes" id="UP001630127"/>
    </source>
</evidence>
<keyword evidence="2" id="KW-1185">Reference proteome</keyword>
<dbReference type="AlphaFoldDB" id="A0ABD2ZM51"/>
<gene>
    <name evidence="1" type="ORF">ACH5RR_018635</name>
</gene>
<dbReference type="EMBL" id="JBJUIK010000008">
    <property type="protein sequence ID" value="KAL3520486.1"/>
    <property type="molecule type" value="Genomic_DNA"/>
</dbReference>
<comment type="caution">
    <text evidence="1">The sequence shown here is derived from an EMBL/GenBank/DDBJ whole genome shotgun (WGS) entry which is preliminary data.</text>
</comment>
<dbReference type="Proteomes" id="UP001630127">
    <property type="component" value="Unassembled WGS sequence"/>
</dbReference>
<reference evidence="1 2" key="1">
    <citation type="submission" date="2024-11" db="EMBL/GenBank/DDBJ databases">
        <title>A near-complete genome assembly of Cinchona calisaya.</title>
        <authorList>
            <person name="Lian D.C."/>
            <person name="Zhao X.W."/>
            <person name="Wei L."/>
        </authorList>
    </citation>
    <scope>NUCLEOTIDE SEQUENCE [LARGE SCALE GENOMIC DNA]</scope>
    <source>
        <tissue evidence="1">Nenye</tissue>
    </source>
</reference>
<evidence type="ECO:0000313" key="1">
    <source>
        <dbReference type="EMBL" id="KAL3520486.1"/>
    </source>
</evidence>
<accession>A0ABD2ZM51</accession>